<organism evidence="3 4">
    <name type="scientific">Plastoroseomonas arctica</name>
    <dbReference type="NCBI Taxonomy" id="1509237"/>
    <lineage>
        <taxon>Bacteria</taxon>
        <taxon>Pseudomonadati</taxon>
        <taxon>Pseudomonadota</taxon>
        <taxon>Alphaproteobacteria</taxon>
        <taxon>Acetobacterales</taxon>
        <taxon>Acetobacteraceae</taxon>
        <taxon>Plastoroseomonas</taxon>
    </lineage>
</organism>
<dbReference type="PROSITE" id="PS51257">
    <property type="entry name" value="PROKAR_LIPOPROTEIN"/>
    <property type="match status" value="1"/>
</dbReference>
<comment type="caution">
    <text evidence="3">The sequence shown here is derived from an EMBL/GenBank/DDBJ whole genome shotgun (WGS) entry which is preliminary data.</text>
</comment>
<evidence type="ECO:0008006" key="5">
    <source>
        <dbReference type="Google" id="ProtNLM"/>
    </source>
</evidence>
<keyword evidence="2" id="KW-0732">Signal</keyword>
<dbReference type="AlphaFoldDB" id="A0AAF1JUF0"/>
<reference evidence="3" key="1">
    <citation type="submission" date="2020-01" db="EMBL/GenBank/DDBJ databases">
        <authorList>
            <person name="Rat A."/>
        </authorList>
    </citation>
    <scope>NUCLEOTIDE SEQUENCE</scope>
    <source>
        <strain evidence="3">LMG 28251</strain>
    </source>
</reference>
<feature type="signal peptide" evidence="2">
    <location>
        <begin position="1"/>
        <end position="25"/>
    </location>
</feature>
<keyword evidence="4" id="KW-1185">Reference proteome</keyword>
<evidence type="ECO:0000256" key="2">
    <source>
        <dbReference type="SAM" id="SignalP"/>
    </source>
</evidence>
<protein>
    <recommendedName>
        <fullName evidence="5">Lipoprotein</fullName>
    </recommendedName>
</protein>
<dbReference type="Proteomes" id="UP001196068">
    <property type="component" value="Unassembled WGS sequence"/>
</dbReference>
<evidence type="ECO:0000313" key="4">
    <source>
        <dbReference type="Proteomes" id="UP001196068"/>
    </source>
</evidence>
<evidence type="ECO:0000313" key="3">
    <source>
        <dbReference type="EMBL" id="MBR0653631.1"/>
    </source>
</evidence>
<feature type="chain" id="PRO_5042213880" description="Lipoprotein" evidence="2">
    <location>
        <begin position="26"/>
        <end position="184"/>
    </location>
</feature>
<feature type="region of interest" description="Disordered" evidence="1">
    <location>
        <begin position="162"/>
        <end position="184"/>
    </location>
</feature>
<gene>
    <name evidence="3" type="ORF">GXW79_00915</name>
</gene>
<accession>A0AAF1JUF0</accession>
<dbReference type="EMBL" id="JAAEDH010000001">
    <property type="protein sequence ID" value="MBR0653631.1"/>
    <property type="molecule type" value="Genomic_DNA"/>
</dbReference>
<name>A0AAF1JUF0_9PROT</name>
<reference evidence="3" key="2">
    <citation type="journal article" date="2021" name="Syst. Appl. Microbiol.">
        <title>Roseomonas hellenica sp. nov., isolated from roots of wild-growing Alkanna tinctoria.</title>
        <authorList>
            <person name="Rat A."/>
            <person name="Naranjo H.D."/>
            <person name="Lebbe L."/>
            <person name="Cnockaert M."/>
            <person name="Krigas N."/>
            <person name="Grigoriadou K."/>
            <person name="Maloupa E."/>
            <person name="Willems A."/>
        </authorList>
    </citation>
    <scope>NUCLEOTIDE SEQUENCE</scope>
    <source>
        <strain evidence="3">LMG 28251</strain>
    </source>
</reference>
<proteinExistence type="predicted"/>
<evidence type="ECO:0000256" key="1">
    <source>
        <dbReference type="SAM" id="MobiDB-lite"/>
    </source>
</evidence>
<dbReference type="RefSeq" id="WP_211872325.1">
    <property type="nucleotide sequence ID" value="NZ_JAAEDH010000001.1"/>
</dbReference>
<sequence length="184" mass="19402">MVTRIAAAALLALGLAGCGTVPPSATLYGQQESFGEPTRTAILNTAFAFSSPANLNQQPADAALAVAQAEHLAVELAYGTRWRQFSPLVPAAFETARPEWRAALGIVPNAPPQQVINAMFQARRALQQDNLVDARTALSGPIFTQGGQATLARLAALPPLPQTNYATSSAEGELIRRDGGRRGR</sequence>
<feature type="compositionally biased region" description="Basic and acidic residues" evidence="1">
    <location>
        <begin position="173"/>
        <end position="184"/>
    </location>
</feature>